<proteinExistence type="predicted"/>
<keyword evidence="1" id="KW-0472">Membrane</keyword>
<sequence>MCSNTTLNSAKILVSMIPIMLIYPFLQRYLIHGIVLGSVKE</sequence>
<evidence type="ECO:0000256" key="1">
    <source>
        <dbReference type="SAM" id="Phobius"/>
    </source>
</evidence>
<accession>A0ABS4FB86</accession>
<evidence type="ECO:0000313" key="3">
    <source>
        <dbReference type="Proteomes" id="UP000706926"/>
    </source>
</evidence>
<dbReference type="EMBL" id="JAGGKI010000005">
    <property type="protein sequence ID" value="MBP1893521.1"/>
    <property type="molecule type" value="Genomic_DNA"/>
</dbReference>
<protein>
    <submittedName>
        <fullName evidence="2">ABC-type glycerol-3-phosphate transport system permease component</fullName>
    </submittedName>
</protein>
<keyword evidence="3" id="KW-1185">Reference proteome</keyword>
<organism evidence="2 3">
    <name type="scientific">Paenibacillus lactis</name>
    <dbReference type="NCBI Taxonomy" id="228574"/>
    <lineage>
        <taxon>Bacteria</taxon>
        <taxon>Bacillati</taxon>
        <taxon>Bacillota</taxon>
        <taxon>Bacilli</taxon>
        <taxon>Bacillales</taxon>
        <taxon>Paenibacillaceae</taxon>
        <taxon>Paenibacillus</taxon>
    </lineage>
</organism>
<reference evidence="2 3" key="1">
    <citation type="submission" date="2021-03" db="EMBL/GenBank/DDBJ databases">
        <title>Genomic Encyclopedia of Type Strains, Phase IV (KMG-IV): sequencing the most valuable type-strain genomes for metagenomic binning, comparative biology and taxonomic classification.</title>
        <authorList>
            <person name="Goeker M."/>
        </authorList>
    </citation>
    <scope>NUCLEOTIDE SEQUENCE [LARGE SCALE GENOMIC DNA]</scope>
    <source>
        <strain evidence="2 3">DSM 15596</strain>
    </source>
</reference>
<comment type="caution">
    <text evidence="2">The sequence shown here is derived from an EMBL/GenBank/DDBJ whole genome shotgun (WGS) entry which is preliminary data.</text>
</comment>
<evidence type="ECO:0000313" key="2">
    <source>
        <dbReference type="EMBL" id="MBP1893521.1"/>
    </source>
</evidence>
<keyword evidence="1" id="KW-1133">Transmembrane helix</keyword>
<gene>
    <name evidence="2" type="ORF">J2Z18_002623</name>
</gene>
<dbReference type="Proteomes" id="UP000706926">
    <property type="component" value="Unassembled WGS sequence"/>
</dbReference>
<feature type="transmembrane region" description="Helical" evidence="1">
    <location>
        <begin position="12"/>
        <end position="31"/>
    </location>
</feature>
<name>A0ABS4FB86_9BACL</name>
<keyword evidence="1" id="KW-0812">Transmembrane</keyword>